<reference evidence="1" key="1">
    <citation type="journal article" date="2015" name="Nature">
        <title>Complex archaea that bridge the gap between prokaryotes and eukaryotes.</title>
        <authorList>
            <person name="Spang A."/>
            <person name="Saw J.H."/>
            <person name="Jorgensen S.L."/>
            <person name="Zaremba-Niedzwiedzka K."/>
            <person name="Martijn J."/>
            <person name="Lind A.E."/>
            <person name="van Eijk R."/>
            <person name="Schleper C."/>
            <person name="Guy L."/>
            <person name="Ettema T.J."/>
        </authorList>
    </citation>
    <scope>NUCLEOTIDE SEQUENCE</scope>
</reference>
<evidence type="ECO:0000313" key="1">
    <source>
        <dbReference type="EMBL" id="KKM79358.1"/>
    </source>
</evidence>
<name>A0A0F9KBP4_9ZZZZ</name>
<dbReference type="InterPro" id="IPR036388">
    <property type="entry name" value="WH-like_DNA-bd_sf"/>
</dbReference>
<sequence length="75" mass="8878">MGNLTNDIIMAISDNPKTADVSYIAWHSYRSKKVIRNNLNKLNKKRVINKSKHPKDKRKNVYRLSKNWRANLKKI</sequence>
<accession>A0A0F9KBP4</accession>
<gene>
    <name evidence="1" type="ORF">LCGC14_1350730</name>
</gene>
<evidence type="ECO:0008006" key="2">
    <source>
        <dbReference type="Google" id="ProtNLM"/>
    </source>
</evidence>
<dbReference type="SUPFAM" id="SSF46785">
    <property type="entry name" value="Winged helix' DNA-binding domain"/>
    <property type="match status" value="1"/>
</dbReference>
<protein>
    <recommendedName>
        <fullName evidence="2">HTH marR-type domain-containing protein</fullName>
    </recommendedName>
</protein>
<dbReference type="Gene3D" id="1.10.10.10">
    <property type="entry name" value="Winged helix-like DNA-binding domain superfamily/Winged helix DNA-binding domain"/>
    <property type="match status" value="1"/>
</dbReference>
<dbReference type="AlphaFoldDB" id="A0A0F9KBP4"/>
<comment type="caution">
    <text evidence="1">The sequence shown here is derived from an EMBL/GenBank/DDBJ whole genome shotgun (WGS) entry which is preliminary data.</text>
</comment>
<dbReference type="EMBL" id="LAZR01008346">
    <property type="protein sequence ID" value="KKM79358.1"/>
    <property type="molecule type" value="Genomic_DNA"/>
</dbReference>
<organism evidence="1">
    <name type="scientific">marine sediment metagenome</name>
    <dbReference type="NCBI Taxonomy" id="412755"/>
    <lineage>
        <taxon>unclassified sequences</taxon>
        <taxon>metagenomes</taxon>
        <taxon>ecological metagenomes</taxon>
    </lineage>
</organism>
<proteinExistence type="predicted"/>
<dbReference type="InterPro" id="IPR036390">
    <property type="entry name" value="WH_DNA-bd_sf"/>
</dbReference>